<name>A0A9Q8CQB0_9STAP</name>
<protein>
    <recommendedName>
        <fullName evidence="4">Cxxc_20_cxxc protein</fullName>
    </recommendedName>
</protein>
<proteinExistence type="predicted"/>
<feature type="transmembrane region" description="Helical" evidence="1">
    <location>
        <begin position="73"/>
        <end position="92"/>
    </location>
</feature>
<dbReference type="OrthoDB" id="2418141at2"/>
<evidence type="ECO:0000313" key="2">
    <source>
        <dbReference type="EMBL" id="TDM04617.1"/>
    </source>
</evidence>
<evidence type="ECO:0000256" key="1">
    <source>
        <dbReference type="SAM" id="Phobius"/>
    </source>
</evidence>
<dbReference type="AlphaFoldDB" id="A0A9Q8CQB0"/>
<keyword evidence="1" id="KW-0472">Membrane</keyword>
<evidence type="ECO:0008006" key="4">
    <source>
        <dbReference type="Google" id="ProtNLM"/>
    </source>
</evidence>
<feature type="transmembrane region" description="Helical" evidence="1">
    <location>
        <begin position="47"/>
        <end position="66"/>
    </location>
</feature>
<dbReference type="NCBIfam" id="TIGR04104">
    <property type="entry name" value="cxxc_20_cxxc"/>
    <property type="match status" value="1"/>
</dbReference>
<gene>
    <name evidence="2" type="ORF">ERX40_05445</name>
</gene>
<keyword evidence="1" id="KW-0812">Transmembrane</keyword>
<dbReference type="Proteomes" id="UP000295280">
    <property type="component" value="Unassembled WGS sequence"/>
</dbReference>
<reference evidence="2 3" key="1">
    <citation type="submission" date="2019-01" db="EMBL/GenBank/DDBJ databases">
        <title>Draft genome sequences of the type strains of six Macrococcus species.</title>
        <authorList>
            <person name="Mazhar S."/>
            <person name="Altermann E."/>
            <person name="Hill C."/>
            <person name="Mcauliffe O."/>
        </authorList>
    </citation>
    <scope>NUCLEOTIDE SEQUENCE [LARGE SCALE GENOMIC DNA]</scope>
    <source>
        <strain evidence="2 3">ATCC 51828</strain>
    </source>
</reference>
<keyword evidence="3" id="KW-1185">Reference proteome</keyword>
<evidence type="ECO:0000313" key="3">
    <source>
        <dbReference type="Proteomes" id="UP000295280"/>
    </source>
</evidence>
<sequence length="115" mass="13670">MKNCNNCGHHFTVQDKFKMTWRPNFNHKIYCPNCGKTYYFSSKRMGLTYGLLLMLEFFLMLTANLFDYGMAEFFIVLLLILGLIVFLMPLTMKMVEEPDGLLDRQFREMEKNTKK</sequence>
<dbReference type="InterPro" id="IPR026369">
    <property type="entry name" value="CxxC_20_CxxC"/>
</dbReference>
<comment type="caution">
    <text evidence="2">The sequence shown here is derived from an EMBL/GenBank/DDBJ whole genome shotgun (WGS) entry which is preliminary data.</text>
</comment>
<organism evidence="2 3">
    <name type="scientific">Macrococcus carouselicus</name>
    <dbReference type="NCBI Taxonomy" id="69969"/>
    <lineage>
        <taxon>Bacteria</taxon>
        <taxon>Bacillati</taxon>
        <taxon>Bacillota</taxon>
        <taxon>Bacilli</taxon>
        <taxon>Bacillales</taxon>
        <taxon>Staphylococcaceae</taxon>
        <taxon>Macrococcus</taxon>
    </lineage>
</organism>
<accession>A0A9Q8CQB0</accession>
<dbReference type="EMBL" id="SCWD01000001">
    <property type="protein sequence ID" value="TDM04617.1"/>
    <property type="molecule type" value="Genomic_DNA"/>
</dbReference>
<keyword evidence="1" id="KW-1133">Transmembrane helix</keyword>
<dbReference type="RefSeq" id="WP_133417475.1">
    <property type="nucleotide sequence ID" value="NZ_SCWD01000001.1"/>
</dbReference>